<dbReference type="FunFam" id="1.10.390.10:FF:000008">
    <property type="entry name" value="Thyrotropin-releasing hormone-degrading ectoenzyme"/>
    <property type="match status" value="1"/>
</dbReference>
<dbReference type="SUPFAM" id="SSF55486">
    <property type="entry name" value="Metalloproteases ('zincins'), catalytic domain"/>
    <property type="match status" value="1"/>
</dbReference>
<evidence type="ECO:0000256" key="11">
    <source>
        <dbReference type="ARBA" id="ARBA00023136"/>
    </source>
</evidence>
<dbReference type="EC" id="3.4.11.-" evidence="16"/>
<evidence type="ECO:0000256" key="3">
    <source>
        <dbReference type="ARBA" id="ARBA00022670"/>
    </source>
</evidence>
<evidence type="ECO:0000256" key="9">
    <source>
        <dbReference type="ARBA" id="ARBA00022989"/>
    </source>
</evidence>
<organism evidence="21 22">
    <name type="scientific">Branchiostoma lanceolatum</name>
    <name type="common">Common lancelet</name>
    <name type="synonym">Amphioxus lanceolatum</name>
    <dbReference type="NCBI Taxonomy" id="7740"/>
    <lineage>
        <taxon>Eukaryota</taxon>
        <taxon>Metazoa</taxon>
        <taxon>Chordata</taxon>
        <taxon>Cephalochordata</taxon>
        <taxon>Leptocardii</taxon>
        <taxon>Amphioxiformes</taxon>
        <taxon>Branchiostomatidae</taxon>
        <taxon>Branchiostoma</taxon>
    </lineage>
</organism>
<evidence type="ECO:0000256" key="14">
    <source>
        <dbReference type="PIRSR" id="PIRSR634016-3"/>
    </source>
</evidence>
<keyword evidence="9" id="KW-1133">Transmembrane helix</keyword>
<dbReference type="GO" id="GO:0070006">
    <property type="term" value="F:metalloaminopeptidase activity"/>
    <property type="evidence" value="ECO:0007669"/>
    <property type="project" value="TreeGrafter"/>
</dbReference>
<accession>A0A8K0EE33</accession>
<comment type="cofactor">
    <cofactor evidence="14 16">
        <name>Zn(2+)</name>
        <dbReference type="ChEBI" id="CHEBI:29105"/>
    </cofactor>
    <text evidence="14 16">Binds 1 zinc ion per subunit.</text>
</comment>
<feature type="binding site" evidence="14">
    <location>
        <position position="368"/>
    </location>
    <ligand>
        <name>Zn(2+)</name>
        <dbReference type="ChEBI" id="CHEBI:29105"/>
        <note>catalytic</note>
    </ligand>
</feature>
<evidence type="ECO:0000256" key="2">
    <source>
        <dbReference type="ARBA" id="ARBA00010136"/>
    </source>
</evidence>
<evidence type="ECO:0000256" key="10">
    <source>
        <dbReference type="ARBA" id="ARBA00023049"/>
    </source>
</evidence>
<dbReference type="Gene3D" id="1.25.50.20">
    <property type="match status" value="1"/>
</dbReference>
<dbReference type="GO" id="GO:0042277">
    <property type="term" value="F:peptide binding"/>
    <property type="evidence" value="ECO:0007669"/>
    <property type="project" value="TreeGrafter"/>
</dbReference>
<evidence type="ECO:0000256" key="12">
    <source>
        <dbReference type="ARBA" id="ARBA00023180"/>
    </source>
</evidence>
<keyword evidence="8" id="KW-0735">Signal-anchor</keyword>
<dbReference type="AlphaFoldDB" id="A0A8K0EE33"/>
<dbReference type="InterPro" id="IPR001930">
    <property type="entry name" value="Peptidase_M1"/>
</dbReference>
<dbReference type="InterPro" id="IPR042097">
    <property type="entry name" value="Aminopeptidase_N-like_N_sf"/>
</dbReference>
<feature type="active site" description="Proton acceptor" evidence="13">
    <location>
        <position position="369"/>
    </location>
</feature>
<dbReference type="PANTHER" id="PTHR11533">
    <property type="entry name" value="PROTEASE M1 ZINC METALLOPROTEASE"/>
    <property type="match status" value="1"/>
</dbReference>
<dbReference type="GO" id="GO:0005615">
    <property type="term" value="C:extracellular space"/>
    <property type="evidence" value="ECO:0007669"/>
    <property type="project" value="TreeGrafter"/>
</dbReference>
<sequence>MDTTAELEILLLLCLLPLLKNVEGNLFSRRQTLADISHSLDDFEEVEQMLAWKREEQILQSTRLPNNVVPLHYDLRLEVDLQKFSVLGHVTITVRCVAPSSYILLHADKLEIVGGDSRLRLQGQDGGSSPTITSWSLHSKKQFLLLKLDGDLTKDGVYNVKIHFKNVLSDHQFGLYRSSYINENNRKRYLATTQFEATGARQAFPCFDEPALKAKFKITILHQAEYRAMSNMPVERSFKRENGWVTDHFMTSPKMSTYVVAFVVSDFTSVGLKTRSGVEINVLARPSAIAEGKGTYALDFSDKILTYFEGYFGVPYPLPKLDLAAIPDFPAAGQENWGLILFEELALLYDAKAPSAKAKLKISHVVSHELVHMWFGDWVTMKWWDGIWLNEGITSYIERLGADVVEPDMKMIDLFTCEVYEKAMAKDSLVSSRPVYQPVHRLSEIDELFDDITYLKGASVIRMLHHSVGEKIFRKGFQNYLQKYAYGSTVQDQLWEEFTKALVEQGQTDLNVKSMMDTWVLQMGYPVITVTRDYSSGKAEVAQQHFLKDASVTTKVPGSKFGYRWYVPVSLTTKSTGTEIHNNLLMRPTTDTEIIDLNGAGAEDWILGNVDRVGFYRVNYDSKNWRLLINHLKSDQFEDVPVVNRGALVDDALSLAGASMLDITFALDLSQYLVRERSYVAWDLAKEAMDYISSILDRGTDTYKKWQDYMVHLITPFYSDVGWTDVEVAFQEEMGQALAVKLACLNGLSDCVARAKSLFARWMDTQDNSHIPERLKTAVYCTAISHGGKSEWEFAWQRYQQASTVVEQSYLLNGLACAQDTDILKTYLEHSKDSKLIRKQYAKHVIKYIGMKKAGKSLAWEFFVDNWDFYFKTFSDISTIAKIVDKITEQFSTDKDLENLLAFTKDRELGSATRAFQQAIESTRANIKWRQNNQDKVEKWLEENGLTD</sequence>
<evidence type="ECO:0000256" key="8">
    <source>
        <dbReference type="ARBA" id="ARBA00022968"/>
    </source>
</evidence>
<keyword evidence="12" id="KW-0325">Glycoprotein</keyword>
<dbReference type="InterPro" id="IPR014782">
    <property type="entry name" value="Peptidase_M1_dom"/>
</dbReference>
<dbReference type="Pfam" id="PF11838">
    <property type="entry name" value="ERAP1_C"/>
    <property type="match status" value="1"/>
</dbReference>
<dbReference type="PANTHER" id="PTHR11533:SF294">
    <property type="entry name" value="THYROTROPIN-RELEASING HORMONE-DEGRADING ECTOENZYME"/>
    <property type="match status" value="1"/>
</dbReference>
<keyword evidence="4" id="KW-0812">Transmembrane</keyword>
<dbReference type="EMBL" id="OV696702">
    <property type="protein sequence ID" value="CAH1249534.1"/>
    <property type="molecule type" value="Genomic_DNA"/>
</dbReference>
<comment type="subcellular location">
    <subcellularLocation>
        <location evidence="1">Membrane</location>
        <topology evidence="1">Single-pass type II membrane protein</topology>
    </subcellularLocation>
</comment>
<evidence type="ECO:0000259" key="20">
    <source>
        <dbReference type="Pfam" id="PF17900"/>
    </source>
</evidence>
<keyword evidence="5 14" id="KW-0479">Metal-binding</keyword>
<dbReference type="Proteomes" id="UP000838412">
    <property type="component" value="Chromosome 17"/>
</dbReference>
<keyword evidence="16" id="KW-0031">Aminopeptidase</keyword>
<dbReference type="SUPFAM" id="SSF63737">
    <property type="entry name" value="Leukotriene A4 hydrolase N-terminal domain"/>
    <property type="match status" value="1"/>
</dbReference>
<dbReference type="Gene3D" id="2.60.40.1910">
    <property type="match status" value="1"/>
</dbReference>
<dbReference type="Gene3D" id="2.60.40.1730">
    <property type="entry name" value="tricorn interacting facor f3 domain"/>
    <property type="match status" value="1"/>
</dbReference>
<evidence type="ECO:0000313" key="21">
    <source>
        <dbReference type="EMBL" id="CAH1249534.1"/>
    </source>
</evidence>
<dbReference type="InterPro" id="IPR034016">
    <property type="entry name" value="M1_APN-typ"/>
</dbReference>
<protein>
    <recommendedName>
        <fullName evidence="16">Aminopeptidase</fullName>
        <ecNumber evidence="16">3.4.11.-</ecNumber>
    </recommendedName>
</protein>
<dbReference type="FunFam" id="2.60.40.1730:FF:000012">
    <property type="entry name" value="Aminopeptidase N"/>
    <property type="match status" value="1"/>
</dbReference>
<evidence type="ECO:0000256" key="16">
    <source>
        <dbReference type="RuleBase" id="RU364040"/>
    </source>
</evidence>
<reference evidence="21" key="1">
    <citation type="submission" date="2022-01" db="EMBL/GenBank/DDBJ databases">
        <authorList>
            <person name="Braso-Vives M."/>
        </authorList>
    </citation>
    <scope>NUCLEOTIDE SEQUENCE</scope>
</reference>
<dbReference type="GO" id="GO:0008270">
    <property type="term" value="F:zinc ion binding"/>
    <property type="evidence" value="ECO:0007669"/>
    <property type="project" value="UniProtKB-UniRule"/>
</dbReference>
<dbReference type="GO" id="GO:0043171">
    <property type="term" value="P:peptide catabolic process"/>
    <property type="evidence" value="ECO:0007669"/>
    <property type="project" value="TreeGrafter"/>
</dbReference>
<dbReference type="GO" id="GO:0016020">
    <property type="term" value="C:membrane"/>
    <property type="evidence" value="ECO:0007669"/>
    <property type="project" value="UniProtKB-SubCell"/>
</dbReference>
<dbReference type="FunFam" id="1.25.50.20:FF:000005">
    <property type="entry name" value="Aminopeptidase N-like protein"/>
    <property type="match status" value="1"/>
</dbReference>
<keyword evidence="11" id="KW-0472">Membrane</keyword>
<dbReference type="GO" id="GO:0006508">
    <property type="term" value="P:proteolysis"/>
    <property type="evidence" value="ECO:0007669"/>
    <property type="project" value="UniProtKB-KW"/>
</dbReference>
<evidence type="ECO:0000256" key="17">
    <source>
        <dbReference type="SAM" id="SignalP"/>
    </source>
</evidence>
<keyword evidence="10 16" id="KW-0482">Metalloprotease</keyword>
<feature type="binding site" evidence="14">
    <location>
        <position position="372"/>
    </location>
    <ligand>
        <name>Zn(2+)</name>
        <dbReference type="ChEBI" id="CHEBI:29105"/>
        <note>catalytic</note>
    </ligand>
</feature>
<name>A0A8K0EE33_BRALA</name>
<keyword evidence="3 16" id="KW-0645">Protease</keyword>
<evidence type="ECO:0000256" key="15">
    <source>
        <dbReference type="PIRSR" id="PIRSR634016-4"/>
    </source>
</evidence>
<evidence type="ECO:0000256" key="7">
    <source>
        <dbReference type="ARBA" id="ARBA00022833"/>
    </source>
</evidence>
<feature type="domain" description="Peptidase M1 membrane alanine aminopeptidase" evidence="18">
    <location>
        <begin position="296"/>
        <end position="519"/>
    </location>
</feature>
<evidence type="ECO:0000256" key="4">
    <source>
        <dbReference type="ARBA" id="ARBA00022692"/>
    </source>
</evidence>
<evidence type="ECO:0000256" key="13">
    <source>
        <dbReference type="PIRSR" id="PIRSR634016-1"/>
    </source>
</evidence>
<gene>
    <name evidence="21" type="primary">ANPEP</name>
    <name evidence="21" type="ORF">BLAG_LOCUS10598</name>
</gene>
<evidence type="ECO:0000256" key="1">
    <source>
        <dbReference type="ARBA" id="ARBA00004606"/>
    </source>
</evidence>
<evidence type="ECO:0000256" key="5">
    <source>
        <dbReference type="ARBA" id="ARBA00022723"/>
    </source>
</evidence>
<evidence type="ECO:0000313" key="22">
    <source>
        <dbReference type="Proteomes" id="UP000838412"/>
    </source>
</evidence>
<dbReference type="Pfam" id="PF17900">
    <property type="entry name" value="Peptidase_M1_N"/>
    <property type="match status" value="1"/>
</dbReference>
<feature type="site" description="Transition state stabilizer" evidence="15">
    <location>
        <position position="454"/>
    </location>
</feature>
<evidence type="ECO:0000259" key="18">
    <source>
        <dbReference type="Pfam" id="PF01433"/>
    </source>
</evidence>
<dbReference type="CDD" id="cd09601">
    <property type="entry name" value="M1_APN-Q_like"/>
    <property type="match status" value="1"/>
</dbReference>
<dbReference type="OrthoDB" id="510539at2759"/>
<feature type="domain" description="ERAP1-like C-terminal" evidence="19">
    <location>
        <begin position="605"/>
        <end position="924"/>
    </location>
</feature>
<keyword evidence="7 14" id="KW-0862">Zinc</keyword>
<keyword evidence="17" id="KW-0732">Signal</keyword>
<dbReference type="GO" id="GO:0005737">
    <property type="term" value="C:cytoplasm"/>
    <property type="evidence" value="ECO:0007669"/>
    <property type="project" value="TreeGrafter"/>
</dbReference>
<feature type="chain" id="PRO_5035439195" description="Aminopeptidase" evidence="17">
    <location>
        <begin position="25"/>
        <end position="948"/>
    </location>
</feature>
<keyword evidence="6 16" id="KW-0378">Hydrolase</keyword>
<dbReference type="PRINTS" id="PR00756">
    <property type="entry name" value="ALADIPTASE"/>
</dbReference>
<dbReference type="Gene3D" id="1.10.390.10">
    <property type="entry name" value="Neutral Protease Domain 2"/>
    <property type="match status" value="1"/>
</dbReference>
<feature type="binding site" evidence="14">
    <location>
        <position position="391"/>
    </location>
    <ligand>
        <name>Zn(2+)</name>
        <dbReference type="ChEBI" id="CHEBI:29105"/>
        <note>catalytic</note>
    </ligand>
</feature>
<proteinExistence type="inferred from homology"/>
<dbReference type="InterPro" id="IPR050344">
    <property type="entry name" value="Peptidase_M1_aminopeptidases"/>
</dbReference>
<dbReference type="InterPro" id="IPR045357">
    <property type="entry name" value="Aminopeptidase_N-like_N"/>
</dbReference>
<dbReference type="Pfam" id="PF01433">
    <property type="entry name" value="Peptidase_M1"/>
    <property type="match status" value="1"/>
</dbReference>
<dbReference type="InterPro" id="IPR024571">
    <property type="entry name" value="ERAP1-like_C_dom"/>
</dbReference>
<dbReference type="InterPro" id="IPR027268">
    <property type="entry name" value="Peptidase_M4/M1_CTD_sf"/>
</dbReference>
<comment type="similarity">
    <text evidence="2 16">Belongs to the peptidase M1 family.</text>
</comment>
<keyword evidence="22" id="KW-1185">Reference proteome</keyword>
<feature type="domain" description="Aminopeptidase N-like N-terminal" evidence="20">
    <location>
        <begin position="69"/>
        <end position="259"/>
    </location>
</feature>
<evidence type="ECO:0000256" key="6">
    <source>
        <dbReference type="ARBA" id="ARBA00022801"/>
    </source>
</evidence>
<feature type="signal peptide" evidence="17">
    <location>
        <begin position="1"/>
        <end position="24"/>
    </location>
</feature>
<evidence type="ECO:0000259" key="19">
    <source>
        <dbReference type="Pfam" id="PF11838"/>
    </source>
</evidence>
<dbReference type="FunFam" id="2.60.40.1910:FF:000006">
    <property type="entry name" value="Aminopeptidase"/>
    <property type="match status" value="1"/>
</dbReference>